<dbReference type="RefSeq" id="WP_154074963.1">
    <property type="nucleotide sequence ID" value="NZ_CP045929.1"/>
</dbReference>
<feature type="transmembrane region" description="Helical" evidence="1">
    <location>
        <begin position="66"/>
        <end position="88"/>
    </location>
</feature>
<dbReference type="Proteomes" id="UP000371041">
    <property type="component" value="Chromosome"/>
</dbReference>
<keyword evidence="1" id="KW-0472">Membrane</keyword>
<dbReference type="AlphaFoldDB" id="A0A5Q3Q5C1"/>
<keyword evidence="1" id="KW-1133">Transmembrane helix</keyword>
<keyword evidence="1" id="KW-0812">Transmembrane</keyword>
<accession>A0A5Q3Q5C1</accession>
<evidence type="ECO:0000313" key="3">
    <source>
        <dbReference type="Proteomes" id="UP000371041"/>
    </source>
</evidence>
<dbReference type="EMBL" id="CP045929">
    <property type="protein sequence ID" value="QGK68354.1"/>
    <property type="molecule type" value="Genomic_DNA"/>
</dbReference>
<name>A0A5Q3Q5C1_9PSEU</name>
<evidence type="ECO:0000313" key="2">
    <source>
        <dbReference type="EMBL" id="QGK68354.1"/>
    </source>
</evidence>
<dbReference type="KEGG" id="sace:GIY23_01160"/>
<organism evidence="2 3">
    <name type="scientific">Allosaccharopolyspora coralli</name>
    <dbReference type="NCBI Taxonomy" id="2665642"/>
    <lineage>
        <taxon>Bacteria</taxon>
        <taxon>Bacillati</taxon>
        <taxon>Actinomycetota</taxon>
        <taxon>Actinomycetes</taxon>
        <taxon>Pseudonocardiales</taxon>
        <taxon>Pseudonocardiaceae</taxon>
        <taxon>Allosaccharopolyspora</taxon>
    </lineage>
</organism>
<reference evidence="3" key="1">
    <citation type="submission" date="2019-11" db="EMBL/GenBank/DDBJ databases">
        <title>The complete genome sequence of Saccharopolyspora sp. E2A.</title>
        <authorList>
            <person name="Zhang G."/>
        </authorList>
    </citation>
    <scope>NUCLEOTIDE SEQUENCE [LARGE SCALE GENOMIC DNA]</scope>
    <source>
        <strain evidence="3">E2A</strain>
    </source>
</reference>
<proteinExistence type="predicted"/>
<gene>
    <name evidence="2" type="ORF">GIY23_01160</name>
</gene>
<evidence type="ECO:0000256" key="1">
    <source>
        <dbReference type="SAM" id="Phobius"/>
    </source>
</evidence>
<keyword evidence="3" id="KW-1185">Reference proteome</keyword>
<sequence>MAAKKGSSGVAVLLNGAGFLVAVLMVMHILFVLVNVPNTRLADSVGQAAVPLALFFPGLIDTPSPVLQVLVDFGLAAAFWMVLGALLAKVLG</sequence>
<feature type="transmembrane region" description="Helical" evidence="1">
    <location>
        <begin position="12"/>
        <end position="34"/>
    </location>
</feature>
<protein>
    <submittedName>
        <fullName evidence="2">Uncharacterized protein</fullName>
    </submittedName>
</protein>